<dbReference type="Gene3D" id="3.10.20.30">
    <property type="match status" value="1"/>
</dbReference>
<reference evidence="2" key="2">
    <citation type="submission" date="2021-09" db="EMBL/GenBank/DDBJ databases">
        <authorList>
            <person name="Gilroy R."/>
        </authorList>
    </citation>
    <scope>NUCLEOTIDE SEQUENCE</scope>
    <source>
        <strain evidence="2">ChiGjej2B2-19336</strain>
    </source>
</reference>
<reference evidence="2" key="1">
    <citation type="journal article" date="2021" name="PeerJ">
        <title>Extensive microbial diversity within the chicken gut microbiome revealed by metagenomics and culture.</title>
        <authorList>
            <person name="Gilroy R."/>
            <person name="Ravi A."/>
            <person name="Getino M."/>
            <person name="Pursley I."/>
            <person name="Horton D.L."/>
            <person name="Alikhan N.F."/>
            <person name="Baker D."/>
            <person name="Gharbi K."/>
            <person name="Hall N."/>
            <person name="Watson M."/>
            <person name="Adriaenssens E.M."/>
            <person name="Foster-Nyarko E."/>
            <person name="Jarju S."/>
            <person name="Secka A."/>
            <person name="Antonio M."/>
            <person name="Oren A."/>
            <person name="Chaudhuri R.R."/>
            <person name="La Ragione R."/>
            <person name="Hildebrand F."/>
            <person name="Pallen M.J."/>
        </authorList>
    </citation>
    <scope>NUCLEOTIDE SEQUENCE</scope>
    <source>
        <strain evidence="2">ChiGjej2B2-19336</strain>
    </source>
</reference>
<dbReference type="InterPro" id="IPR012675">
    <property type="entry name" value="Beta-grasp_dom_sf"/>
</dbReference>
<proteinExistence type="predicted"/>
<dbReference type="SUPFAM" id="SSF54285">
    <property type="entry name" value="MoaD/ThiS"/>
    <property type="match status" value="1"/>
</dbReference>
<evidence type="ECO:0000259" key="1">
    <source>
        <dbReference type="Pfam" id="PF14451"/>
    </source>
</evidence>
<dbReference type="InterPro" id="IPR027798">
    <property type="entry name" value="Ub_Mut7C"/>
</dbReference>
<name>A0A921DS53_9BACT</name>
<sequence length="82" mass="8841">MSIQIRLSTTLRDLVPGYDPESGLLFELKDGESVLAAGDVAQRIGIPPEEITIIMINSRQSDLESLVRDGDRVAFFPPVGGG</sequence>
<organism evidence="2 3">
    <name type="scientific">Mailhella massiliensis</name>
    <dbReference type="NCBI Taxonomy" id="1903261"/>
    <lineage>
        <taxon>Bacteria</taxon>
        <taxon>Pseudomonadati</taxon>
        <taxon>Thermodesulfobacteriota</taxon>
        <taxon>Desulfovibrionia</taxon>
        <taxon>Desulfovibrionales</taxon>
        <taxon>Desulfovibrionaceae</taxon>
        <taxon>Mailhella</taxon>
    </lineage>
</organism>
<dbReference type="Pfam" id="PF14451">
    <property type="entry name" value="Ub-Mut7C"/>
    <property type="match status" value="1"/>
</dbReference>
<feature type="domain" description="Ubiquitin Mut7-C" evidence="1">
    <location>
        <begin position="3"/>
        <end position="77"/>
    </location>
</feature>
<dbReference type="AlphaFoldDB" id="A0A921DS53"/>
<dbReference type="Proteomes" id="UP000698963">
    <property type="component" value="Unassembled WGS sequence"/>
</dbReference>
<comment type="caution">
    <text evidence="2">The sequence shown here is derived from an EMBL/GenBank/DDBJ whole genome shotgun (WGS) entry which is preliminary data.</text>
</comment>
<gene>
    <name evidence="2" type="ORF">K8W16_02930</name>
</gene>
<accession>A0A921DS53</accession>
<dbReference type="RefSeq" id="WP_304121005.1">
    <property type="nucleotide sequence ID" value="NZ_DYZA01000055.1"/>
</dbReference>
<dbReference type="EMBL" id="DYZA01000055">
    <property type="protein sequence ID" value="HJD96587.1"/>
    <property type="molecule type" value="Genomic_DNA"/>
</dbReference>
<dbReference type="InterPro" id="IPR016155">
    <property type="entry name" value="Mopterin_synth/thiamin_S_b"/>
</dbReference>
<protein>
    <submittedName>
        <fullName evidence="2">MoaD/ThiS family protein</fullName>
    </submittedName>
</protein>
<evidence type="ECO:0000313" key="2">
    <source>
        <dbReference type="EMBL" id="HJD96587.1"/>
    </source>
</evidence>
<evidence type="ECO:0000313" key="3">
    <source>
        <dbReference type="Proteomes" id="UP000698963"/>
    </source>
</evidence>